<accession>A0AAW5HJB3</accession>
<proteinExistence type="predicted"/>
<dbReference type="EMBL" id="JAMHFX010000198">
    <property type="protein sequence ID" value="MCO1622510.1"/>
    <property type="molecule type" value="Genomic_DNA"/>
</dbReference>
<sequence length="185" mass="19787">MTLLLDGERIRGRGMKVTGDLRIESGDMSGQTSNTDTAHKGFKPKTLTVNLLIRFTDSTDLRTLMRLAEATVSGGQLKTYRIVNDTAAAIGMRQVQFSDGVSAREDDSLRGWRIQFTLTEKLSNPERVEKRRAANAVGTQSAPGQAVSSNSTGAGIGTDGSTGGQELSGFEATLKKLDDYLGGKS</sequence>
<organism evidence="2 3">
    <name type="scientific">Pseudomonas putida</name>
    <name type="common">Arthrobacter siderocapsulatus</name>
    <dbReference type="NCBI Taxonomy" id="303"/>
    <lineage>
        <taxon>Bacteria</taxon>
        <taxon>Pseudomonadati</taxon>
        <taxon>Pseudomonadota</taxon>
        <taxon>Gammaproteobacteria</taxon>
        <taxon>Pseudomonadales</taxon>
        <taxon>Pseudomonadaceae</taxon>
        <taxon>Pseudomonas</taxon>
    </lineage>
</organism>
<evidence type="ECO:0000256" key="1">
    <source>
        <dbReference type="SAM" id="MobiDB-lite"/>
    </source>
</evidence>
<dbReference type="Pfam" id="PF25759">
    <property type="entry name" value="HP1_ORF34"/>
    <property type="match status" value="1"/>
</dbReference>
<feature type="compositionally biased region" description="Gly residues" evidence="1">
    <location>
        <begin position="154"/>
        <end position="163"/>
    </location>
</feature>
<feature type="region of interest" description="Disordered" evidence="1">
    <location>
        <begin position="134"/>
        <end position="168"/>
    </location>
</feature>
<gene>
    <name evidence="2" type="ORF">M8C81_18060</name>
</gene>
<comment type="caution">
    <text evidence="2">The sequence shown here is derived from an EMBL/GenBank/DDBJ whole genome shotgun (WGS) entry which is preliminary data.</text>
</comment>
<evidence type="ECO:0000313" key="2">
    <source>
        <dbReference type="EMBL" id="MCO1622510.1"/>
    </source>
</evidence>
<dbReference type="RefSeq" id="WP_252460410.1">
    <property type="nucleotide sequence ID" value="NZ_JAMHFX010000198.1"/>
</dbReference>
<reference evidence="2" key="1">
    <citation type="submission" date="2022-05" db="EMBL/GenBank/DDBJ databases">
        <authorList>
            <person name="Yi M."/>
        </authorList>
    </citation>
    <scope>NUCLEOTIDE SEQUENCE</scope>
    <source>
        <strain evidence="2">DS2</strain>
    </source>
</reference>
<dbReference type="InterPro" id="IPR057869">
    <property type="entry name" value="HP1_YO34"/>
</dbReference>
<dbReference type="AlphaFoldDB" id="A0AAW5HJB3"/>
<feature type="compositionally biased region" description="Polar residues" evidence="1">
    <location>
        <begin position="137"/>
        <end position="151"/>
    </location>
</feature>
<reference evidence="2" key="2">
    <citation type="submission" date="2023-08" db="EMBL/GenBank/DDBJ databases">
        <title>Isolation, Identification, Denitrification Characteristics of A Highly Efficient Aerobic Denitrifying Bacterial Strain DS2.</title>
        <authorList>
            <person name="Wang H."/>
        </authorList>
    </citation>
    <scope>NUCLEOTIDE SEQUENCE</scope>
    <source>
        <strain evidence="2">DS2</strain>
    </source>
</reference>
<name>A0AAW5HJB3_PSEPU</name>
<protein>
    <submittedName>
        <fullName evidence="2">DNA-binding protein</fullName>
    </submittedName>
</protein>
<keyword evidence="2" id="KW-0238">DNA-binding</keyword>
<evidence type="ECO:0000313" key="3">
    <source>
        <dbReference type="Proteomes" id="UP001202943"/>
    </source>
</evidence>
<dbReference type="Proteomes" id="UP001202943">
    <property type="component" value="Unassembled WGS sequence"/>
</dbReference>
<dbReference type="GO" id="GO:0003677">
    <property type="term" value="F:DNA binding"/>
    <property type="evidence" value="ECO:0007669"/>
    <property type="project" value="UniProtKB-KW"/>
</dbReference>